<dbReference type="Proteomes" id="UP000555407">
    <property type="component" value="Unassembled WGS sequence"/>
</dbReference>
<organism evidence="3 4">
    <name type="scientific">Kribbella shirazensis</name>
    <dbReference type="NCBI Taxonomy" id="1105143"/>
    <lineage>
        <taxon>Bacteria</taxon>
        <taxon>Bacillati</taxon>
        <taxon>Actinomycetota</taxon>
        <taxon>Actinomycetes</taxon>
        <taxon>Propionibacteriales</taxon>
        <taxon>Kribbellaceae</taxon>
        <taxon>Kribbella</taxon>
    </lineage>
</organism>
<evidence type="ECO:0000256" key="2">
    <source>
        <dbReference type="ARBA" id="ARBA00023002"/>
    </source>
</evidence>
<dbReference type="GO" id="GO:0016491">
    <property type="term" value="F:oxidoreductase activity"/>
    <property type="evidence" value="ECO:0007669"/>
    <property type="project" value="UniProtKB-KW"/>
</dbReference>
<dbReference type="Gene3D" id="1.10.1530.10">
    <property type="match status" value="1"/>
</dbReference>
<accession>A0A7X6A4X0</accession>
<name>A0A7X6A4X0_9ACTN</name>
<dbReference type="Pfam" id="PF02615">
    <property type="entry name" value="Ldh_2"/>
    <property type="match status" value="1"/>
</dbReference>
<evidence type="ECO:0000313" key="3">
    <source>
        <dbReference type="EMBL" id="NIK61445.1"/>
    </source>
</evidence>
<comment type="similarity">
    <text evidence="1">Belongs to the LDH2/MDH2 oxidoreductase family.</text>
</comment>
<comment type="caution">
    <text evidence="3">The sequence shown here is derived from an EMBL/GenBank/DDBJ whole genome shotgun (WGS) entry which is preliminary data.</text>
</comment>
<dbReference type="InterPro" id="IPR036111">
    <property type="entry name" value="Mal/L-sulfo/L-lacto_DH-like_sf"/>
</dbReference>
<dbReference type="InterPro" id="IPR003767">
    <property type="entry name" value="Malate/L-lactate_DH-like"/>
</dbReference>
<dbReference type="InterPro" id="IPR043143">
    <property type="entry name" value="Mal/L-sulf/L-lact_DH-like_NADP"/>
</dbReference>
<protein>
    <submittedName>
        <fullName evidence="3">LDH2 family malate/lactate/ureidoglycolate dehydrogenase</fullName>
    </submittedName>
</protein>
<proteinExistence type="inferred from homology"/>
<keyword evidence="2" id="KW-0560">Oxidoreductase</keyword>
<evidence type="ECO:0000313" key="4">
    <source>
        <dbReference type="Proteomes" id="UP000555407"/>
    </source>
</evidence>
<reference evidence="3 4" key="1">
    <citation type="submission" date="2020-03" db="EMBL/GenBank/DDBJ databases">
        <title>Sequencing the genomes of 1000 actinobacteria strains.</title>
        <authorList>
            <person name="Klenk H.-P."/>
        </authorList>
    </citation>
    <scope>NUCLEOTIDE SEQUENCE [LARGE SCALE GENOMIC DNA]</scope>
    <source>
        <strain evidence="3 4">DSM 45490</strain>
    </source>
</reference>
<dbReference type="PANTHER" id="PTHR11091">
    <property type="entry name" value="OXIDOREDUCTASE-RELATED"/>
    <property type="match status" value="1"/>
</dbReference>
<gene>
    <name evidence="3" type="ORF">BJY22_007162</name>
</gene>
<dbReference type="Gene3D" id="3.30.1370.60">
    <property type="entry name" value="Hypothetical oxidoreductase yiak, domain 2"/>
    <property type="match status" value="1"/>
</dbReference>
<dbReference type="RefSeq" id="WP_167215948.1">
    <property type="nucleotide sequence ID" value="NZ_JAASRO010000001.1"/>
</dbReference>
<evidence type="ECO:0000256" key="1">
    <source>
        <dbReference type="ARBA" id="ARBA00006056"/>
    </source>
</evidence>
<dbReference type="AlphaFoldDB" id="A0A7X6A4X0"/>
<dbReference type="PANTHER" id="PTHR11091:SF0">
    <property type="entry name" value="MALATE DEHYDROGENASE"/>
    <property type="match status" value="1"/>
</dbReference>
<dbReference type="EMBL" id="JAASRO010000001">
    <property type="protein sequence ID" value="NIK61445.1"/>
    <property type="molecule type" value="Genomic_DNA"/>
</dbReference>
<keyword evidence="4" id="KW-1185">Reference proteome</keyword>
<dbReference type="InterPro" id="IPR043144">
    <property type="entry name" value="Mal/L-sulf/L-lact_DH-like_ah"/>
</dbReference>
<sequence>MPATHLHRLACDVLTRIGMSEQDATMAADAMVWSDLRGATNHGVSARVPVLVSRVRAGAVNPAPTWQVLASTAGVTALDADRGWGQVAGTRCMKMAIEAARKTGVGVATVRNADIAASLGWYANVAIEQSMVGIAFNNSMPLMAPWGGATKLLGNQATAMGTPAGRHHPILFDSALSALSMHAVHAVHSRNESLPENAALDADGRPTVDPAAALAGAMLPAAGHRGYGIAVIWEVLTGVLGTGLFAPEVRNPAEGPVGLTLFCLALDPTAIQPLEVFTGRVDTFIDRIHASTPIDGVERVRVPGERGFGVAEQQRRDGVLFTADQLTSLRHLADEFGLEWDGATVA</sequence>
<dbReference type="SUPFAM" id="SSF89733">
    <property type="entry name" value="L-sulfolactate dehydrogenase-like"/>
    <property type="match status" value="1"/>
</dbReference>